<dbReference type="PANTHER" id="PTHR42763:SF2">
    <property type="entry name" value="ADP-GLUCOSE PHOSPHORYLASE"/>
    <property type="match status" value="1"/>
</dbReference>
<evidence type="ECO:0000313" key="2">
    <source>
        <dbReference type="EMBL" id="PIZ45262.1"/>
    </source>
</evidence>
<dbReference type="InterPro" id="IPR053177">
    <property type="entry name" value="ADP-glucose_phosphorylase"/>
</dbReference>
<evidence type="ECO:0000313" key="3">
    <source>
        <dbReference type="Proteomes" id="UP000230553"/>
    </source>
</evidence>
<proteinExistence type="predicted"/>
<dbReference type="Proteomes" id="UP000230553">
    <property type="component" value="Unassembled WGS sequence"/>
</dbReference>
<gene>
    <name evidence="2" type="ORF">COY31_00760</name>
</gene>
<reference evidence="3" key="1">
    <citation type="submission" date="2017-09" db="EMBL/GenBank/DDBJ databases">
        <title>Depth-based differentiation of microbial function through sediment-hosted aquifers and enrichment of novel symbionts in the deep terrestrial subsurface.</title>
        <authorList>
            <person name="Probst A.J."/>
            <person name="Ladd B."/>
            <person name="Jarett J.K."/>
            <person name="Geller-Mcgrath D.E."/>
            <person name="Sieber C.M.K."/>
            <person name="Emerson J.B."/>
            <person name="Anantharaman K."/>
            <person name="Thomas B.C."/>
            <person name="Malmstrom R."/>
            <person name="Stieglmeier M."/>
            <person name="Klingl A."/>
            <person name="Woyke T."/>
            <person name="Ryan C.M."/>
            <person name="Banfield J.F."/>
        </authorList>
    </citation>
    <scope>NUCLEOTIDE SEQUENCE [LARGE SCALE GENOMIC DNA]</scope>
</reference>
<dbReference type="EMBL" id="PFNM01000013">
    <property type="protein sequence ID" value="PIZ45262.1"/>
    <property type="molecule type" value="Genomic_DNA"/>
</dbReference>
<dbReference type="InterPro" id="IPR032576">
    <property type="entry name" value="DUF4921"/>
</dbReference>
<dbReference type="Pfam" id="PF16268">
    <property type="entry name" value="DUF4921"/>
    <property type="match status" value="1"/>
</dbReference>
<name>A0A2M7TGP9_9BACT</name>
<protein>
    <recommendedName>
        <fullName evidence="1">DUF4921 domain-containing protein</fullName>
    </recommendedName>
</protein>
<feature type="domain" description="DUF4921" evidence="1">
    <location>
        <begin position="31"/>
        <end position="216"/>
    </location>
</feature>
<comment type="caution">
    <text evidence="2">The sequence shown here is derived from an EMBL/GenBank/DDBJ whole genome shotgun (WGS) entry which is preliminary data.</text>
</comment>
<accession>A0A2M7TGP9</accession>
<dbReference type="SUPFAM" id="SSF54197">
    <property type="entry name" value="HIT-like"/>
    <property type="match status" value="2"/>
</dbReference>
<dbReference type="PANTHER" id="PTHR42763">
    <property type="entry name" value="ADP-GLUCOSE PHOSPHORYLASE"/>
    <property type="match status" value="1"/>
</dbReference>
<sequence>MTRDHDKDFQNLSSLDANLVFKAFKERYKILMEDNCSTYISIFHNWGPKAGASIYHPHYQMISIPVVPPDVQHSISGSSAYFKKNKKCVHCEMVKWEKKIKRRIIFENKGAIVFTPFVSREPFELRIFPKKHLPFFEETLENDLKFIVEALQKALAKIEKKLGDPDYNFFIHTAPVLGKKNYKHYHWHIEIQPKISVSAGFELGTGIEITVVDPDKAAKILR</sequence>
<dbReference type="AlphaFoldDB" id="A0A2M7TGP9"/>
<dbReference type="Gene3D" id="3.30.428.10">
    <property type="entry name" value="HIT-like"/>
    <property type="match status" value="2"/>
</dbReference>
<dbReference type="InterPro" id="IPR036265">
    <property type="entry name" value="HIT-like_sf"/>
</dbReference>
<organism evidence="2 3">
    <name type="scientific">Candidatus Wolfebacteria bacterium CG_4_10_14_0_2_um_filter_39_18</name>
    <dbReference type="NCBI Taxonomy" id="1975061"/>
    <lineage>
        <taxon>Bacteria</taxon>
        <taxon>Candidatus Wolfeibacteriota</taxon>
    </lineage>
</organism>
<evidence type="ECO:0000259" key="1">
    <source>
        <dbReference type="Pfam" id="PF16268"/>
    </source>
</evidence>